<keyword evidence="7" id="KW-1185">Reference proteome</keyword>
<keyword evidence="2" id="KW-0934">Plastid</keyword>
<dbReference type="PROSITE" id="PS51419">
    <property type="entry name" value="RAB"/>
    <property type="match status" value="1"/>
</dbReference>
<evidence type="ECO:0000256" key="2">
    <source>
        <dbReference type="ARBA" id="ARBA00022528"/>
    </source>
</evidence>
<gene>
    <name evidence="6" type="ORF">GOP47_0022557</name>
</gene>
<sequence length="209" mass="23807">MAMARLLPVPIPKHKVVFLGDQSVGKTSIITRFVFERFDTDYEATIGIDFISKTIHLENGHTIRLQIWDTAGQEHFRCIIPSYMRDSSMGIVVYSVADRSSFESASKWIEELRNERGKDVIVLLVGNMVDLVNMRKVSVEEGIERAKQLGVDFMEASAKEDFNIKSIFNKIINIQLQQCEGVLARKERLVEVDLQPIQIRKKDTSICAC</sequence>
<protein>
    <submittedName>
        <fullName evidence="6">Uncharacterized protein</fullName>
    </submittedName>
</protein>
<keyword evidence="3" id="KW-0547">Nucleotide-binding</keyword>
<dbReference type="FunFam" id="3.40.50.300:FF:001462">
    <property type="entry name" value="Small GTP-binding protein, putative"/>
    <property type="match status" value="1"/>
</dbReference>
<comment type="caution">
    <text evidence="6">The sequence shown here is derived from an EMBL/GenBank/DDBJ whole genome shotgun (WGS) entry which is preliminary data.</text>
</comment>
<organism evidence="6 7">
    <name type="scientific">Adiantum capillus-veneris</name>
    <name type="common">Maidenhair fern</name>
    <dbReference type="NCBI Taxonomy" id="13818"/>
    <lineage>
        <taxon>Eukaryota</taxon>
        <taxon>Viridiplantae</taxon>
        <taxon>Streptophyta</taxon>
        <taxon>Embryophyta</taxon>
        <taxon>Tracheophyta</taxon>
        <taxon>Polypodiopsida</taxon>
        <taxon>Polypodiidae</taxon>
        <taxon>Polypodiales</taxon>
        <taxon>Pteridineae</taxon>
        <taxon>Pteridaceae</taxon>
        <taxon>Vittarioideae</taxon>
        <taxon>Adiantum</taxon>
    </lineage>
</organism>
<dbReference type="SMART" id="SM00176">
    <property type="entry name" value="RAN"/>
    <property type="match status" value="1"/>
</dbReference>
<evidence type="ECO:0000313" key="7">
    <source>
        <dbReference type="Proteomes" id="UP000886520"/>
    </source>
</evidence>
<dbReference type="PANTHER" id="PTHR47977">
    <property type="entry name" value="RAS-RELATED PROTEIN RAB"/>
    <property type="match status" value="1"/>
</dbReference>
<dbReference type="InterPro" id="IPR050227">
    <property type="entry name" value="Rab"/>
</dbReference>
<dbReference type="SMART" id="SM00175">
    <property type="entry name" value="RAB"/>
    <property type="match status" value="1"/>
</dbReference>
<keyword evidence="2" id="KW-0150">Chloroplast</keyword>
<dbReference type="EMBL" id="JABFUD020000022">
    <property type="protein sequence ID" value="KAI5062018.1"/>
    <property type="molecule type" value="Genomic_DNA"/>
</dbReference>
<evidence type="ECO:0000256" key="5">
    <source>
        <dbReference type="ARBA" id="ARBA00037868"/>
    </source>
</evidence>
<dbReference type="OrthoDB" id="63533at2759"/>
<dbReference type="SUPFAM" id="SSF52540">
    <property type="entry name" value="P-loop containing nucleoside triphosphate hydrolases"/>
    <property type="match status" value="1"/>
</dbReference>
<dbReference type="GO" id="GO:0003924">
    <property type="term" value="F:GTPase activity"/>
    <property type="evidence" value="ECO:0007669"/>
    <property type="project" value="InterPro"/>
</dbReference>
<dbReference type="SMART" id="SM00173">
    <property type="entry name" value="RAS"/>
    <property type="match status" value="1"/>
</dbReference>
<dbReference type="InterPro" id="IPR001806">
    <property type="entry name" value="Small_GTPase"/>
</dbReference>
<dbReference type="GO" id="GO:0005525">
    <property type="term" value="F:GTP binding"/>
    <property type="evidence" value="ECO:0007669"/>
    <property type="project" value="UniProtKB-KW"/>
</dbReference>
<dbReference type="PRINTS" id="PR00449">
    <property type="entry name" value="RASTRNSFRMNG"/>
</dbReference>
<dbReference type="SMART" id="SM00174">
    <property type="entry name" value="RHO"/>
    <property type="match status" value="1"/>
</dbReference>
<dbReference type="Pfam" id="PF00071">
    <property type="entry name" value="Ras"/>
    <property type="match status" value="1"/>
</dbReference>
<dbReference type="CDD" id="cd01861">
    <property type="entry name" value="Rab6"/>
    <property type="match status" value="1"/>
</dbReference>
<proteinExistence type="inferred from homology"/>
<evidence type="ECO:0000256" key="4">
    <source>
        <dbReference type="ARBA" id="ARBA00023134"/>
    </source>
</evidence>
<dbReference type="Proteomes" id="UP000886520">
    <property type="component" value="Chromosome 22"/>
</dbReference>
<accession>A0A9D4Z4D4</accession>
<keyword evidence="4" id="KW-0342">GTP-binding</keyword>
<dbReference type="AlphaFoldDB" id="A0A9D4Z4D4"/>
<evidence type="ECO:0000256" key="3">
    <source>
        <dbReference type="ARBA" id="ARBA00022741"/>
    </source>
</evidence>
<dbReference type="PROSITE" id="PS51421">
    <property type="entry name" value="RAS"/>
    <property type="match status" value="1"/>
</dbReference>
<comment type="similarity">
    <text evidence="1">Belongs to the small GTPase superfamily. Rab family.</text>
</comment>
<dbReference type="InterPro" id="IPR027417">
    <property type="entry name" value="P-loop_NTPase"/>
</dbReference>
<dbReference type="NCBIfam" id="TIGR00231">
    <property type="entry name" value="small_GTP"/>
    <property type="match status" value="1"/>
</dbReference>
<name>A0A9D4Z4D4_ADICA</name>
<evidence type="ECO:0000256" key="1">
    <source>
        <dbReference type="ARBA" id="ARBA00006270"/>
    </source>
</evidence>
<dbReference type="GO" id="GO:0012505">
    <property type="term" value="C:endomembrane system"/>
    <property type="evidence" value="ECO:0007669"/>
    <property type="project" value="UniProtKB-SubCell"/>
</dbReference>
<reference evidence="6" key="1">
    <citation type="submission" date="2021-01" db="EMBL/GenBank/DDBJ databases">
        <title>Adiantum capillus-veneris genome.</title>
        <authorList>
            <person name="Fang Y."/>
            <person name="Liao Q."/>
        </authorList>
    </citation>
    <scope>NUCLEOTIDE SEQUENCE</scope>
    <source>
        <strain evidence="6">H3</strain>
        <tissue evidence="6">Leaf</tissue>
    </source>
</reference>
<dbReference type="InterPro" id="IPR005225">
    <property type="entry name" value="Small_GTP-bd"/>
</dbReference>
<evidence type="ECO:0000313" key="6">
    <source>
        <dbReference type="EMBL" id="KAI5062018.1"/>
    </source>
</evidence>
<comment type="subcellular location">
    <subcellularLocation>
        <location evidence="5">Endomembrane system</location>
        <topology evidence="5">Lipid-anchor</topology>
    </subcellularLocation>
</comment>
<dbReference type="Gene3D" id="3.40.50.300">
    <property type="entry name" value="P-loop containing nucleotide triphosphate hydrolases"/>
    <property type="match status" value="1"/>
</dbReference>